<evidence type="ECO:0000313" key="3">
    <source>
        <dbReference type="EMBL" id="KAK7506350.1"/>
    </source>
</evidence>
<dbReference type="InterPro" id="IPR029071">
    <property type="entry name" value="Ubiquitin-like_domsf"/>
</dbReference>
<gene>
    <name evidence="3" type="ORF">BaRGS_00002462</name>
</gene>
<accession>A0ABD0M3W2</accession>
<dbReference type="PANTHER" id="PTHR46467">
    <property type="entry name" value="TETHER CONTAINING UBX DOMAIN FOR GLUT4"/>
    <property type="match status" value="1"/>
</dbReference>
<dbReference type="Pfam" id="PF11470">
    <property type="entry name" value="TUG-UBL1"/>
    <property type="match status" value="1"/>
</dbReference>
<dbReference type="AlphaFoldDB" id="A0ABD0M3W2"/>
<evidence type="ECO:0000313" key="4">
    <source>
        <dbReference type="Proteomes" id="UP001519460"/>
    </source>
</evidence>
<feature type="compositionally biased region" description="Low complexity" evidence="1">
    <location>
        <begin position="590"/>
        <end position="599"/>
    </location>
</feature>
<protein>
    <recommendedName>
        <fullName evidence="2">UBX domain-containing protein</fullName>
    </recommendedName>
</protein>
<dbReference type="CDD" id="cd17075">
    <property type="entry name" value="UBX1_UBXN9"/>
    <property type="match status" value="1"/>
</dbReference>
<keyword evidence="4" id="KW-1185">Reference proteome</keyword>
<feature type="non-terminal residue" evidence="3">
    <location>
        <position position="1"/>
    </location>
</feature>
<comment type="caution">
    <text evidence="3">The sequence shown here is derived from an EMBL/GenBank/DDBJ whole genome shotgun (WGS) entry which is preliminary data.</text>
</comment>
<dbReference type="Gene3D" id="3.10.20.90">
    <property type="entry name" value="Phosphatidylinositol 3-kinase Catalytic Subunit, Chain A, domain 1"/>
    <property type="match status" value="2"/>
</dbReference>
<dbReference type="Proteomes" id="UP001519460">
    <property type="component" value="Unassembled WGS sequence"/>
</dbReference>
<feature type="region of interest" description="Disordered" evidence="1">
    <location>
        <begin position="581"/>
        <end position="627"/>
    </location>
</feature>
<feature type="compositionally biased region" description="Basic and acidic residues" evidence="1">
    <location>
        <begin position="245"/>
        <end position="264"/>
    </location>
</feature>
<dbReference type="InterPro" id="IPR059238">
    <property type="entry name" value="UBX1_UBXN9"/>
</dbReference>
<proteinExistence type="predicted"/>
<feature type="compositionally biased region" description="Polar residues" evidence="1">
    <location>
        <begin position="208"/>
        <end position="218"/>
    </location>
</feature>
<dbReference type="InterPro" id="IPR021569">
    <property type="entry name" value="TUG-UBL1"/>
</dbReference>
<sequence>ILEEVCMKQKFFPVDEFVLLHGRSPVDLSLAFRFSNLPNNAKLELVRAPHSRSQTQEEVTIALQLESGERMQHTFCPTTSLWDIIQHWKPPGDRAQREQPVSVGNSDVPSLHPVCIYMREEVVGETALKHVTLKRLALTSGKAVIRLVHRPVDSSTIAEINNRIEQEKARQAKFAVNEQFQQLSAQASCSSHGEQLSPGECSVEDSKPTGSNTPSQDVSMLDDHRQGPEHEQDTEGQNEECMGTSHEDDHSVPFHTKESSDQEKTNSSAQRGAELSAVERLQMMNIPGVEIFTPDDFSSLSPQQQQNHDTQEPKVRSICLTKCKSDVKPEEFKPCDREELVYDSNEQGSSGAVKEVVRHQHYQNNRETATNTARNTIGVHGRPVSDRTVRLCLAAAHPENHVPARRPALTVQHHRHHVGEDFFELTETDIRSLMKDLQRQASSERPLMTEAMRMAKMEEQHQYYDFVVLRVQFPDGLVLQGCFRPRETVFALYRFVREHLENKEQEFYLYISPPRQILSDTAKTLVQAQLAPASVVYFGSNHSADHGLAGSAIMNIVSKRKADEVSAKRLAKKQMETLTSSDTESHIALGASSGATAATVSDRAPSVRSRTASAPSHDSKLPKWLKL</sequence>
<dbReference type="InterPro" id="IPR001012">
    <property type="entry name" value="UBX_dom"/>
</dbReference>
<feature type="domain" description="UBX" evidence="2">
    <location>
        <begin position="462"/>
        <end position="538"/>
    </location>
</feature>
<dbReference type="PROSITE" id="PS50033">
    <property type="entry name" value="UBX"/>
    <property type="match status" value="1"/>
</dbReference>
<feature type="region of interest" description="Disordered" evidence="1">
    <location>
        <begin position="189"/>
        <end position="272"/>
    </location>
</feature>
<dbReference type="PANTHER" id="PTHR46467:SF1">
    <property type="entry name" value="TETHER CONTAINING UBX DOMAIN FOR GLUT4"/>
    <property type="match status" value="1"/>
</dbReference>
<evidence type="ECO:0000256" key="1">
    <source>
        <dbReference type="SAM" id="MobiDB-lite"/>
    </source>
</evidence>
<organism evidence="3 4">
    <name type="scientific">Batillaria attramentaria</name>
    <dbReference type="NCBI Taxonomy" id="370345"/>
    <lineage>
        <taxon>Eukaryota</taxon>
        <taxon>Metazoa</taxon>
        <taxon>Spiralia</taxon>
        <taxon>Lophotrochozoa</taxon>
        <taxon>Mollusca</taxon>
        <taxon>Gastropoda</taxon>
        <taxon>Caenogastropoda</taxon>
        <taxon>Sorbeoconcha</taxon>
        <taxon>Cerithioidea</taxon>
        <taxon>Batillariidae</taxon>
        <taxon>Batillaria</taxon>
    </lineage>
</organism>
<dbReference type="CDD" id="cd16118">
    <property type="entry name" value="UBX2_UBXN9"/>
    <property type="match status" value="1"/>
</dbReference>
<feature type="region of interest" description="Disordered" evidence="1">
    <location>
        <begin position="292"/>
        <end position="313"/>
    </location>
</feature>
<dbReference type="CDD" id="cd16105">
    <property type="entry name" value="Ubl_ASPSCR1_like"/>
    <property type="match status" value="1"/>
</dbReference>
<dbReference type="Pfam" id="PF00789">
    <property type="entry name" value="UBX"/>
    <property type="match status" value="1"/>
</dbReference>
<evidence type="ECO:0000259" key="2">
    <source>
        <dbReference type="PROSITE" id="PS50033"/>
    </source>
</evidence>
<reference evidence="3 4" key="1">
    <citation type="journal article" date="2023" name="Sci. Data">
        <title>Genome assembly of the Korean intertidal mud-creeper Batillaria attramentaria.</title>
        <authorList>
            <person name="Patra A.K."/>
            <person name="Ho P.T."/>
            <person name="Jun S."/>
            <person name="Lee S.J."/>
            <person name="Kim Y."/>
            <person name="Won Y.J."/>
        </authorList>
    </citation>
    <scope>NUCLEOTIDE SEQUENCE [LARGE SCALE GENOMIC DNA]</scope>
    <source>
        <strain evidence="3">Wonlab-2016</strain>
    </source>
</reference>
<feature type="compositionally biased region" description="Basic and acidic residues" evidence="1">
    <location>
        <begin position="221"/>
        <end position="233"/>
    </location>
</feature>
<dbReference type="SUPFAM" id="SSF54236">
    <property type="entry name" value="Ubiquitin-like"/>
    <property type="match status" value="2"/>
</dbReference>
<dbReference type="EMBL" id="JACVVK020000007">
    <property type="protein sequence ID" value="KAK7506350.1"/>
    <property type="molecule type" value="Genomic_DNA"/>
</dbReference>
<feature type="non-terminal residue" evidence="3">
    <location>
        <position position="627"/>
    </location>
</feature>
<feature type="compositionally biased region" description="Polar residues" evidence="1">
    <location>
        <begin position="296"/>
        <end position="308"/>
    </location>
</feature>
<name>A0ABD0M3W2_9CAEN</name>